<dbReference type="Gene3D" id="3.90.176.10">
    <property type="entry name" value="Toxin ADP-ribosyltransferase, Chain A, domain 1"/>
    <property type="match status" value="2"/>
</dbReference>
<keyword evidence="9" id="KW-1185">Reference proteome</keyword>
<evidence type="ECO:0000256" key="7">
    <source>
        <dbReference type="RuleBase" id="RU361228"/>
    </source>
</evidence>
<evidence type="ECO:0000313" key="8">
    <source>
        <dbReference type="EMBL" id="KAI2647741.1"/>
    </source>
</evidence>
<sequence>MYSPTFFHGIVFVQICAHKPANTMGGLRFPAFLLVLLYTTVVQIDGKVIEMGMFPEVADYSFQKCRKEILQMVTKQGGLLETELNNNNDFKTMWQSNATCETAIPEITQKHMAALQSYAEASPKFHENFKKLLQKSYGSSTYQDEFPFKSFFFLLTDAMQLIGRNECSTVYSGTEDIYITKVGEEVRFESFFPAKLKFTDAIEDAAVSESTGTVFNITSCSVISLENECNSEETELLISPTEVFTVTNISISRNSNDEFKQITLTHLRSQSSSNCLASLLKESKESSSSFRSSSLLSLMASLLMLYLHTLTLVAIEKQEGKGGICAHKPANTMGGLRFPAFLLVLLYTTVVQIDGKVIEMGMFPEVADYSFQKCRKEILQMVTKQGGLLETELNNNNDFKTMWQSNATCETAIPEITQKHMAALQSYAEASPKFHENFKKLLQKSYGSSTYQDEFPFKSFFFLLTDAMQLIGRNECSTVYSGTEDIYITKVGEEVRFETKLKFTDAIEDAAVSESTGTVFNITSCSVISLENECNSEETELLISPTEVFTVTNISISRNSNDEFKQITLTHLRSQSSSNCLAR</sequence>
<dbReference type="SUPFAM" id="SSF56399">
    <property type="entry name" value="ADP-ribosylation"/>
    <property type="match status" value="2"/>
</dbReference>
<evidence type="ECO:0000256" key="2">
    <source>
        <dbReference type="ARBA" id="ARBA00022676"/>
    </source>
</evidence>
<evidence type="ECO:0000256" key="5">
    <source>
        <dbReference type="ARBA" id="ARBA00022857"/>
    </source>
</evidence>
<evidence type="ECO:0000256" key="1">
    <source>
        <dbReference type="ARBA" id="ARBA00009558"/>
    </source>
</evidence>
<name>A0ABQ8LDH3_LABRO</name>
<gene>
    <name evidence="8" type="ORF">H4Q32_024056</name>
</gene>
<comment type="similarity">
    <text evidence="1 7">Belongs to the Arg-specific ADP-ribosyltransferase family.</text>
</comment>
<proteinExistence type="inferred from homology"/>
<keyword evidence="5 7" id="KW-0521">NADP</keyword>
<keyword evidence="2 7" id="KW-0328">Glycosyltransferase</keyword>
<evidence type="ECO:0000256" key="4">
    <source>
        <dbReference type="ARBA" id="ARBA00022695"/>
    </source>
</evidence>
<dbReference type="PRINTS" id="PR00970">
    <property type="entry name" value="RIBTRNSFRASE"/>
</dbReference>
<protein>
    <recommendedName>
        <fullName evidence="7">NAD(P)(+)--arginine ADP-ribosyltransferase</fullName>
        <ecNumber evidence="7">2.4.2.31</ecNumber>
    </recommendedName>
    <alternativeName>
        <fullName evidence="7">Mono(ADP-ribosyl)transferase</fullName>
    </alternativeName>
</protein>
<evidence type="ECO:0000313" key="9">
    <source>
        <dbReference type="Proteomes" id="UP000830375"/>
    </source>
</evidence>
<evidence type="ECO:0000256" key="6">
    <source>
        <dbReference type="ARBA" id="ARBA00047597"/>
    </source>
</evidence>
<keyword evidence="7" id="KW-0520">NAD</keyword>
<keyword evidence="3 7" id="KW-0808">Transferase</keyword>
<accession>A0ABQ8LDH3</accession>
<dbReference type="PROSITE" id="PS51996">
    <property type="entry name" value="TR_MART"/>
    <property type="match status" value="2"/>
</dbReference>
<dbReference type="InterPro" id="IPR000768">
    <property type="entry name" value="ART"/>
</dbReference>
<comment type="catalytic activity">
    <reaction evidence="6 7">
        <text>L-arginyl-[protein] + NAD(+) = N(omega)-(ADP-D-ribosyl)-L-arginyl-[protein] + nicotinamide + H(+)</text>
        <dbReference type="Rhea" id="RHEA:19149"/>
        <dbReference type="Rhea" id="RHEA-COMP:10532"/>
        <dbReference type="Rhea" id="RHEA-COMP:15087"/>
        <dbReference type="ChEBI" id="CHEBI:15378"/>
        <dbReference type="ChEBI" id="CHEBI:17154"/>
        <dbReference type="ChEBI" id="CHEBI:29965"/>
        <dbReference type="ChEBI" id="CHEBI:57540"/>
        <dbReference type="ChEBI" id="CHEBI:142554"/>
        <dbReference type="EC" id="2.4.2.31"/>
    </reaction>
</comment>
<dbReference type="EMBL" id="JACTAM010000160">
    <property type="protein sequence ID" value="KAI2647741.1"/>
    <property type="molecule type" value="Genomic_DNA"/>
</dbReference>
<dbReference type="Proteomes" id="UP000830375">
    <property type="component" value="Unassembled WGS sequence"/>
</dbReference>
<dbReference type="InterPro" id="IPR050999">
    <property type="entry name" value="ADP-ribosyltransferase_ARG"/>
</dbReference>
<dbReference type="PANTHER" id="PTHR10339">
    <property type="entry name" value="ADP-RIBOSYLTRANSFERASE"/>
    <property type="match status" value="1"/>
</dbReference>
<organism evidence="8 9">
    <name type="scientific">Labeo rohita</name>
    <name type="common">Indian major carp</name>
    <name type="synonym">Cyprinus rohita</name>
    <dbReference type="NCBI Taxonomy" id="84645"/>
    <lineage>
        <taxon>Eukaryota</taxon>
        <taxon>Metazoa</taxon>
        <taxon>Chordata</taxon>
        <taxon>Craniata</taxon>
        <taxon>Vertebrata</taxon>
        <taxon>Euteleostomi</taxon>
        <taxon>Actinopterygii</taxon>
        <taxon>Neopterygii</taxon>
        <taxon>Teleostei</taxon>
        <taxon>Ostariophysi</taxon>
        <taxon>Cypriniformes</taxon>
        <taxon>Cyprinidae</taxon>
        <taxon>Labeoninae</taxon>
        <taxon>Labeonini</taxon>
        <taxon>Labeo</taxon>
    </lineage>
</organism>
<dbReference type="EC" id="2.4.2.31" evidence="7"/>
<reference evidence="8 9" key="1">
    <citation type="submission" date="2022-01" db="EMBL/GenBank/DDBJ databases">
        <title>A high-quality chromosome-level genome assembly of rohu carp, Labeo rohita.</title>
        <authorList>
            <person name="Arick M.A. II"/>
            <person name="Hsu C.-Y."/>
            <person name="Magbanua Z."/>
            <person name="Pechanova O."/>
            <person name="Grover C."/>
            <person name="Miller E."/>
            <person name="Thrash A."/>
            <person name="Ezzel L."/>
            <person name="Alam S."/>
            <person name="Benzie J."/>
            <person name="Hamilton M."/>
            <person name="Karsi A."/>
            <person name="Lawrence M.L."/>
            <person name="Peterson D.G."/>
        </authorList>
    </citation>
    <scope>NUCLEOTIDE SEQUENCE [LARGE SCALE GENOMIC DNA]</scope>
    <source>
        <strain evidence="9">BAU-BD-2019</strain>
        <tissue evidence="8">Blood</tissue>
    </source>
</reference>
<keyword evidence="4" id="KW-0548">Nucleotidyltransferase</keyword>
<evidence type="ECO:0000256" key="3">
    <source>
        <dbReference type="ARBA" id="ARBA00022679"/>
    </source>
</evidence>
<comment type="caution">
    <text evidence="8">The sequence shown here is derived from an EMBL/GenBank/DDBJ whole genome shotgun (WGS) entry which is preliminary data.</text>
</comment>
<dbReference type="PANTHER" id="PTHR10339:SF27">
    <property type="entry name" value="NAD(P)(+)--ARGININE ADP-RIBOSYLTRANSFERASE"/>
    <property type="match status" value="1"/>
</dbReference>
<dbReference type="Pfam" id="PF01129">
    <property type="entry name" value="ART"/>
    <property type="match status" value="2"/>
</dbReference>